<organism evidence="1">
    <name type="scientific">marine sediment metagenome</name>
    <dbReference type="NCBI Taxonomy" id="412755"/>
    <lineage>
        <taxon>unclassified sequences</taxon>
        <taxon>metagenomes</taxon>
        <taxon>ecological metagenomes</taxon>
    </lineage>
</organism>
<evidence type="ECO:0000313" key="1">
    <source>
        <dbReference type="EMBL" id="KKM51628.1"/>
    </source>
</evidence>
<name>A0A0F9L599_9ZZZZ</name>
<dbReference type="EMBL" id="LAZR01011945">
    <property type="protein sequence ID" value="KKM51628.1"/>
    <property type="molecule type" value="Genomic_DNA"/>
</dbReference>
<comment type="caution">
    <text evidence="1">The sequence shown here is derived from an EMBL/GenBank/DDBJ whole genome shotgun (WGS) entry which is preliminary data.</text>
</comment>
<sequence length="86" mass="9551">MEWTNNKPTEAGYYWVHFPSGKDSGTHLVGLDKTTETAGHKYMICRFGPTILSNGWSFEAKAEPPNEIDELEADALWCGPLIAPPL</sequence>
<accession>A0A0F9L599</accession>
<gene>
    <name evidence="1" type="ORF">LCGC14_1555320</name>
</gene>
<proteinExistence type="predicted"/>
<protein>
    <submittedName>
        <fullName evidence="1">Uncharacterized protein</fullName>
    </submittedName>
</protein>
<dbReference type="AlphaFoldDB" id="A0A0F9L599"/>
<reference evidence="1" key="1">
    <citation type="journal article" date="2015" name="Nature">
        <title>Complex archaea that bridge the gap between prokaryotes and eukaryotes.</title>
        <authorList>
            <person name="Spang A."/>
            <person name="Saw J.H."/>
            <person name="Jorgensen S.L."/>
            <person name="Zaremba-Niedzwiedzka K."/>
            <person name="Martijn J."/>
            <person name="Lind A.E."/>
            <person name="van Eijk R."/>
            <person name="Schleper C."/>
            <person name="Guy L."/>
            <person name="Ettema T.J."/>
        </authorList>
    </citation>
    <scope>NUCLEOTIDE SEQUENCE</scope>
</reference>